<dbReference type="OrthoDB" id="659818at2759"/>
<dbReference type="Pfam" id="PF03171">
    <property type="entry name" value="2OG-FeII_Oxy"/>
    <property type="match status" value="1"/>
</dbReference>
<dbReference type="Proteomes" id="UP000323000">
    <property type="component" value="Chromosome 12"/>
</dbReference>
<protein>
    <recommendedName>
        <fullName evidence="8">Non-haem dioxygenase N-terminal domain-containing protein</fullName>
    </recommendedName>
</protein>
<proteinExistence type="predicted"/>
<feature type="region of interest" description="Disordered" evidence="3">
    <location>
        <begin position="1"/>
        <end position="41"/>
    </location>
</feature>
<evidence type="ECO:0000256" key="2">
    <source>
        <dbReference type="ARBA" id="ARBA00023004"/>
    </source>
</evidence>
<dbReference type="SUPFAM" id="SSF51197">
    <property type="entry name" value="Clavaminate synthase-like"/>
    <property type="match status" value="1"/>
</dbReference>
<feature type="region of interest" description="Disordered" evidence="3">
    <location>
        <begin position="337"/>
        <end position="360"/>
    </location>
</feature>
<evidence type="ECO:0000256" key="1">
    <source>
        <dbReference type="ARBA" id="ARBA00022723"/>
    </source>
</evidence>
<dbReference type="Pfam" id="PF14226">
    <property type="entry name" value="DIOX_N"/>
    <property type="match status" value="1"/>
</dbReference>
<evidence type="ECO:0000256" key="3">
    <source>
        <dbReference type="SAM" id="MobiDB-lite"/>
    </source>
</evidence>
<feature type="domain" description="Isopenicillin N synthase-like Fe(2+) 2OG dioxygenase" evidence="4">
    <location>
        <begin position="255"/>
        <end position="294"/>
    </location>
</feature>
<evidence type="ECO:0000313" key="7">
    <source>
        <dbReference type="Proteomes" id="UP000323000"/>
    </source>
</evidence>
<feature type="region of interest" description="Disordered" evidence="3">
    <location>
        <begin position="132"/>
        <end position="154"/>
    </location>
</feature>
<feature type="compositionally biased region" description="Low complexity" evidence="3">
    <location>
        <begin position="53"/>
        <end position="69"/>
    </location>
</feature>
<comment type="caution">
    <text evidence="6">The sequence shown here is derived from an EMBL/GenBank/DDBJ whole genome shotgun (WGS) entry which is preliminary data.</text>
</comment>
<dbReference type="AlphaFoldDB" id="A0A5C7GZB0"/>
<evidence type="ECO:0000313" key="6">
    <source>
        <dbReference type="EMBL" id="TXG50104.1"/>
    </source>
</evidence>
<evidence type="ECO:0000259" key="5">
    <source>
        <dbReference type="Pfam" id="PF14226"/>
    </source>
</evidence>
<evidence type="ECO:0000259" key="4">
    <source>
        <dbReference type="Pfam" id="PF03171"/>
    </source>
</evidence>
<dbReference type="PANTHER" id="PTHR34945:SF2">
    <property type="entry name" value="2-OXOGLUTARATE (2OG) AND FE(II)-DEPENDENT OXYGENASE SUPERFAMILY PROTEIN"/>
    <property type="match status" value="1"/>
</dbReference>
<organism evidence="6 7">
    <name type="scientific">Acer yangbiense</name>
    <dbReference type="NCBI Taxonomy" id="1000413"/>
    <lineage>
        <taxon>Eukaryota</taxon>
        <taxon>Viridiplantae</taxon>
        <taxon>Streptophyta</taxon>
        <taxon>Embryophyta</taxon>
        <taxon>Tracheophyta</taxon>
        <taxon>Spermatophyta</taxon>
        <taxon>Magnoliopsida</taxon>
        <taxon>eudicotyledons</taxon>
        <taxon>Gunneridae</taxon>
        <taxon>Pentapetalae</taxon>
        <taxon>rosids</taxon>
        <taxon>malvids</taxon>
        <taxon>Sapindales</taxon>
        <taxon>Sapindaceae</taxon>
        <taxon>Hippocastanoideae</taxon>
        <taxon>Acereae</taxon>
        <taxon>Acer</taxon>
    </lineage>
</organism>
<name>A0A5C7GZB0_9ROSI</name>
<gene>
    <name evidence="6" type="ORF">EZV62_025979</name>
</gene>
<dbReference type="PANTHER" id="PTHR34945">
    <property type="entry name" value="2-OXOGLUTARATE (2OG) AND FE(II)-DEPENDENT OXYGENASE SUPERFAMILY PROTEIN"/>
    <property type="match status" value="1"/>
</dbReference>
<dbReference type="GO" id="GO:0046872">
    <property type="term" value="F:metal ion binding"/>
    <property type="evidence" value="ECO:0007669"/>
    <property type="project" value="UniProtKB-KW"/>
</dbReference>
<evidence type="ECO:0008006" key="8">
    <source>
        <dbReference type="Google" id="ProtNLM"/>
    </source>
</evidence>
<sequence>MASSAHKQQQQLPNMYGTTAAPPPTPSALSTNSQSMTAATADALSRLLHHLPPTLSLPTRRSPASSATTSPPPPLISLSDPNLNDRLLSSASQLGFFQLTDHDISSQLAQSAELESLSLFALEKDKKESYFPKNWPLGHEADEEDGDRDRDRDVNGESFCLDSSCSTESTELNLNSLREFTRAMEKVGMKMVEMLASAVGFENPIGEDPTRICSLMWVSEGLHDMDGDKPVLSGGFYPYVVALQYQIRQQKYSLSTNSCWVTVSPQVDSILVTLGDVAQVWSNGKLKKVRGRPCLVPGNAKNNNSQSISMSLLVTLPIESRVSPLIIIREVDNNGREENDEVEEDDQIHGSSASSVKKKKEEENKLMFESFCFEDYAWRLYRERLLLKDPLDRYRI</sequence>
<dbReference type="InterPro" id="IPR026992">
    <property type="entry name" value="DIOX_N"/>
</dbReference>
<accession>A0A5C7GZB0</accession>
<dbReference type="Gene3D" id="2.60.120.330">
    <property type="entry name" value="B-lactam Antibiotic, Isopenicillin N Synthase, Chain"/>
    <property type="match status" value="2"/>
</dbReference>
<feature type="compositionally biased region" description="Polar residues" evidence="3">
    <location>
        <begin position="1"/>
        <end position="17"/>
    </location>
</feature>
<dbReference type="InterPro" id="IPR044861">
    <property type="entry name" value="IPNS-like_FE2OG_OXY"/>
</dbReference>
<feature type="domain" description="Non-haem dioxygenase N-terminal" evidence="5">
    <location>
        <begin position="79"/>
        <end position="133"/>
    </location>
</feature>
<keyword evidence="2" id="KW-0408">Iron</keyword>
<keyword evidence="7" id="KW-1185">Reference proteome</keyword>
<reference evidence="7" key="1">
    <citation type="journal article" date="2019" name="Gigascience">
        <title>De novo genome assembly of the endangered Acer yangbiense, a plant species with extremely small populations endemic to Yunnan Province, China.</title>
        <authorList>
            <person name="Yang J."/>
            <person name="Wariss H.M."/>
            <person name="Tao L."/>
            <person name="Zhang R."/>
            <person name="Yun Q."/>
            <person name="Hollingsworth P."/>
            <person name="Dao Z."/>
            <person name="Luo G."/>
            <person name="Guo H."/>
            <person name="Ma Y."/>
            <person name="Sun W."/>
        </authorList>
    </citation>
    <scope>NUCLEOTIDE SEQUENCE [LARGE SCALE GENOMIC DNA]</scope>
    <source>
        <strain evidence="7">cv. Malutang</strain>
    </source>
</reference>
<keyword evidence="1" id="KW-0479">Metal-binding</keyword>
<feature type="region of interest" description="Disordered" evidence="3">
    <location>
        <begin position="53"/>
        <end position="81"/>
    </location>
</feature>
<dbReference type="EMBL" id="VAHF01000012">
    <property type="protein sequence ID" value="TXG50104.1"/>
    <property type="molecule type" value="Genomic_DNA"/>
</dbReference>
<dbReference type="InterPro" id="IPR027443">
    <property type="entry name" value="IPNS-like_sf"/>
</dbReference>